<dbReference type="SUPFAM" id="SSF46689">
    <property type="entry name" value="Homeodomain-like"/>
    <property type="match status" value="1"/>
</dbReference>
<dbReference type="Pfam" id="PF00440">
    <property type="entry name" value="TetR_N"/>
    <property type="match status" value="1"/>
</dbReference>
<dbReference type="RefSeq" id="WP_311597898.1">
    <property type="nucleotide sequence ID" value="NZ_JAVREM010000009.1"/>
</dbReference>
<protein>
    <submittedName>
        <fullName evidence="6">TetR/AcrR family transcriptional regulator</fullName>
    </submittedName>
</protein>
<evidence type="ECO:0000313" key="6">
    <source>
        <dbReference type="EMBL" id="MDT0318924.1"/>
    </source>
</evidence>
<dbReference type="Gene3D" id="1.10.357.10">
    <property type="entry name" value="Tetracycline Repressor, domain 2"/>
    <property type="match status" value="1"/>
</dbReference>
<dbReference type="EMBL" id="JAVREM010000009">
    <property type="protein sequence ID" value="MDT0318924.1"/>
    <property type="molecule type" value="Genomic_DNA"/>
</dbReference>
<dbReference type="PROSITE" id="PS50977">
    <property type="entry name" value="HTH_TETR_2"/>
    <property type="match status" value="1"/>
</dbReference>
<dbReference type="PRINTS" id="PR00455">
    <property type="entry name" value="HTHTETR"/>
</dbReference>
<dbReference type="PANTHER" id="PTHR47506">
    <property type="entry name" value="TRANSCRIPTIONAL REGULATORY PROTEIN"/>
    <property type="match status" value="1"/>
</dbReference>
<dbReference type="Proteomes" id="UP001183420">
    <property type="component" value="Unassembled WGS sequence"/>
</dbReference>
<reference evidence="7" key="1">
    <citation type="submission" date="2023-07" db="EMBL/GenBank/DDBJ databases">
        <title>30 novel species of actinomycetes from the DSMZ collection.</title>
        <authorList>
            <person name="Nouioui I."/>
        </authorList>
    </citation>
    <scope>NUCLEOTIDE SEQUENCE [LARGE SCALE GENOMIC DNA]</scope>
    <source>
        <strain evidence="7">DSM 44918</strain>
    </source>
</reference>
<accession>A0ABU2LMV0</accession>
<keyword evidence="2 4" id="KW-0238">DNA-binding</keyword>
<keyword evidence="1" id="KW-0805">Transcription regulation</keyword>
<evidence type="ECO:0000256" key="1">
    <source>
        <dbReference type="ARBA" id="ARBA00023015"/>
    </source>
</evidence>
<dbReference type="InterPro" id="IPR036271">
    <property type="entry name" value="Tet_transcr_reg_TetR-rel_C_sf"/>
</dbReference>
<name>A0ABU2LMV0_9ACTN</name>
<dbReference type="InterPro" id="IPR009057">
    <property type="entry name" value="Homeodomain-like_sf"/>
</dbReference>
<dbReference type="PANTHER" id="PTHR47506:SF1">
    <property type="entry name" value="HTH-TYPE TRANSCRIPTIONAL REGULATOR YJDC"/>
    <property type="match status" value="1"/>
</dbReference>
<evidence type="ECO:0000256" key="2">
    <source>
        <dbReference type="ARBA" id="ARBA00023125"/>
    </source>
</evidence>
<comment type="caution">
    <text evidence="6">The sequence shown here is derived from an EMBL/GenBank/DDBJ whole genome shotgun (WGS) entry which is preliminary data.</text>
</comment>
<keyword evidence="3" id="KW-0804">Transcription</keyword>
<proteinExistence type="predicted"/>
<dbReference type="SUPFAM" id="SSF48498">
    <property type="entry name" value="Tetracyclin repressor-like, C-terminal domain"/>
    <property type="match status" value="1"/>
</dbReference>
<evidence type="ECO:0000313" key="7">
    <source>
        <dbReference type="Proteomes" id="UP001183420"/>
    </source>
</evidence>
<keyword evidence="7" id="KW-1185">Reference proteome</keyword>
<dbReference type="InterPro" id="IPR001647">
    <property type="entry name" value="HTH_TetR"/>
</dbReference>
<evidence type="ECO:0000256" key="4">
    <source>
        <dbReference type="PROSITE-ProRule" id="PRU00335"/>
    </source>
</evidence>
<evidence type="ECO:0000259" key="5">
    <source>
        <dbReference type="PROSITE" id="PS50977"/>
    </source>
</evidence>
<organism evidence="6 7">
    <name type="scientific">Streptomyces millisiae</name>
    <dbReference type="NCBI Taxonomy" id="3075542"/>
    <lineage>
        <taxon>Bacteria</taxon>
        <taxon>Bacillati</taxon>
        <taxon>Actinomycetota</taxon>
        <taxon>Actinomycetes</taxon>
        <taxon>Kitasatosporales</taxon>
        <taxon>Streptomycetaceae</taxon>
        <taxon>Streptomyces</taxon>
    </lineage>
</organism>
<sequence>MRGSTRDGADVESDRSRILAAARRLFNESGVQTVGMDAIRTASGVPLKRLYRAFPAKEDLLQAVLQERDLEVRETLAAYVEEHADTPRERILAVFDYLDEWFGQPDFRGCLFINTVGELGAVSPRVTEVARVHKRAFRDQLRELVDAAGLPAERADQLAVLANGAMATAGITASREPARQAREVARILLAAD</sequence>
<gene>
    <name evidence="6" type="ORF">RNC47_11305</name>
</gene>
<feature type="DNA-binding region" description="H-T-H motif" evidence="4">
    <location>
        <begin position="35"/>
        <end position="54"/>
    </location>
</feature>
<evidence type="ECO:0000256" key="3">
    <source>
        <dbReference type="ARBA" id="ARBA00023163"/>
    </source>
</evidence>
<feature type="domain" description="HTH tetR-type" evidence="5">
    <location>
        <begin position="12"/>
        <end position="72"/>
    </location>
</feature>